<name>A0AC59YGG4_RANTA</name>
<protein>
    <submittedName>
        <fullName evidence="1">Uncharacterized protein</fullName>
    </submittedName>
</protein>
<reference evidence="1" key="1">
    <citation type="submission" date="2023-05" db="EMBL/GenBank/DDBJ databases">
        <authorList>
            <consortium name="ELIXIR-Norway"/>
        </authorList>
    </citation>
    <scope>NUCLEOTIDE SEQUENCE</scope>
</reference>
<evidence type="ECO:0000313" key="1">
    <source>
        <dbReference type="EMBL" id="CAM9656471.1"/>
    </source>
</evidence>
<evidence type="ECO:0000313" key="2">
    <source>
        <dbReference type="Proteomes" id="UP001162501"/>
    </source>
</evidence>
<reference evidence="1" key="2">
    <citation type="submission" date="2025-03" db="EMBL/GenBank/DDBJ databases">
        <authorList>
            <consortium name="ELIXIR-Norway"/>
            <consortium name="Elixir Norway"/>
        </authorList>
    </citation>
    <scope>NUCLEOTIDE SEQUENCE</scope>
</reference>
<dbReference type="Proteomes" id="UP001162501">
    <property type="component" value="Chromosome 15"/>
</dbReference>
<sequence>MPSCGWHVTACGLLCGSSRPGAERLRTRLPSSAQPEMLIPPLTEHWLAFALVTGAAGEQEPGPLSSNTSACPAPAVWVCVAASELTRPSPLVLFTISGVASESQECVERSEWRDSTAPGPGGAPGRPMTMPCAVTGPSRPHQGELQAELQAWLGFARFARFARFSVSR</sequence>
<organism evidence="1 2">
    <name type="scientific">Rangifer tarandus platyrhynchus</name>
    <name type="common">Svalbard reindeer</name>
    <dbReference type="NCBI Taxonomy" id="3082113"/>
    <lineage>
        <taxon>Eukaryota</taxon>
        <taxon>Metazoa</taxon>
        <taxon>Chordata</taxon>
        <taxon>Craniata</taxon>
        <taxon>Vertebrata</taxon>
        <taxon>Euteleostomi</taxon>
        <taxon>Mammalia</taxon>
        <taxon>Eutheria</taxon>
        <taxon>Laurasiatheria</taxon>
        <taxon>Artiodactyla</taxon>
        <taxon>Ruminantia</taxon>
        <taxon>Pecora</taxon>
        <taxon>Cervidae</taxon>
        <taxon>Odocoileinae</taxon>
        <taxon>Rangifer</taxon>
    </lineage>
</organism>
<dbReference type="EMBL" id="OX596099">
    <property type="protein sequence ID" value="CAM9656471.1"/>
    <property type="molecule type" value="Genomic_DNA"/>
</dbReference>
<accession>A0AC59YGG4</accession>
<gene>
    <name evidence="1" type="ORF">MRATA1EN22A_LOCUS5579</name>
</gene>
<proteinExistence type="predicted"/>